<accession>A0AA40ZRC1</accession>
<evidence type="ECO:0000313" key="3">
    <source>
        <dbReference type="Proteomes" id="UP000698924"/>
    </source>
</evidence>
<dbReference type="EMBL" id="JACJMO010000001">
    <property type="protein sequence ID" value="MBM6856104.1"/>
    <property type="molecule type" value="Genomic_DNA"/>
</dbReference>
<reference evidence="2 3" key="1">
    <citation type="journal article" date="2021" name="Sci. Rep.">
        <title>The distribution of antibiotic resistance genes in chicken gut microbiota commensals.</title>
        <authorList>
            <person name="Juricova H."/>
            <person name="Matiasovicova J."/>
            <person name="Kubasova T."/>
            <person name="Cejkova D."/>
            <person name="Rychlik I."/>
        </authorList>
    </citation>
    <scope>NUCLEOTIDE SEQUENCE [LARGE SCALE GENOMIC DNA]</scope>
    <source>
        <strain evidence="2 3">An421</strain>
    </source>
</reference>
<protein>
    <submittedName>
        <fullName evidence="2">Uncharacterized protein</fullName>
    </submittedName>
</protein>
<evidence type="ECO:0000256" key="1">
    <source>
        <dbReference type="SAM" id="MobiDB-lite"/>
    </source>
</evidence>
<proteinExistence type="predicted"/>
<name>A0AA40ZRC1_9BACT</name>
<comment type="caution">
    <text evidence="2">The sequence shown here is derived from an EMBL/GenBank/DDBJ whole genome shotgun (WGS) entry which is preliminary data.</text>
</comment>
<feature type="region of interest" description="Disordered" evidence="1">
    <location>
        <begin position="56"/>
        <end position="92"/>
    </location>
</feature>
<dbReference type="RefSeq" id="WP_204970728.1">
    <property type="nucleotide sequence ID" value="NZ_JAAZTS010000001.1"/>
</dbReference>
<feature type="compositionally biased region" description="Basic and acidic residues" evidence="1">
    <location>
        <begin position="56"/>
        <end position="65"/>
    </location>
</feature>
<dbReference type="AlphaFoldDB" id="A0AA40ZRC1"/>
<evidence type="ECO:0000313" key="2">
    <source>
        <dbReference type="EMBL" id="MBM6856104.1"/>
    </source>
</evidence>
<dbReference type="Proteomes" id="UP000698924">
    <property type="component" value="Unassembled WGS sequence"/>
</dbReference>
<feature type="compositionally biased region" description="Basic and acidic residues" evidence="1">
    <location>
        <begin position="81"/>
        <end position="92"/>
    </location>
</feature>
<gene>
    <name evidence="2" type="ORF">H6D15_00535</name>
</gene>
<sequence>MVDKILVVLQQVIPVIEKSAVQIVKKISEHFVQHGGKYIAGAGGAVVAGGLAYSKGRDKGKKEGMGKQAGIDARKIQQLKDNQDKEREDWKRQKKGYDDLLDDIEKNI</sequence>
<organism evidence="2 3">
    <name type="scientific">Caecibacteroides pullorum</name>
    <dbReference type="NCBI Taxonomy" id="2725562"/>
    <lineage>
        <taxon>Bacteria</taxon>
        <taxon>Pseudomonadati</taxon>
        <taxon>Bacteroidota</taxon>
        <taxon>Bacteroidia</taxon>
        <taxon>Bacteroidales</taxon>
        <taxon>Bacteroidaceae</taxon>
        <taxon>Caecibacteroides</taxon>
    </lineage>
</organism>
<keyword evidence="3" id="KW-1185">Reference proteome</keyword>